<dbReference type="RefSeq" id="WP_342323640.1">
    <property type="nucleotide sequence ID" value="NZ_CP151800.1"/>
</dbReference>
<sequence length="80" mass="8596">MTTRDKPKPLNSLLNPAGSGDTAWMPCAFFSEPRAAFYTDNGVKMQNKKDVFAALPGKISVTICVRMCATSKKAGNGVNK</sequence>
<gene>
    <name evidence="1" type="ORF">AAEY27_04055</name>
</gene>
<proteinExistence type="predicted"/>
<name>A0ABZ3B798_9ENTR</name>
<protein>
    <submittedName>
        <fullName evidence="1">Uncharacterized protein</fullName>
    </submittedName>
</protein>
<accession>A0ABZ3B798</accession>
<evidence type="ECO:0000313" key="2">
    <source>
        <dbReference type="Proteomes" id="UP001466893"/>
    </source>
</evidence>
<keyword evidence="2" id="KW-1185">Reference proteome</keyword>
<dbReference type="EMBL" id="CP151800">
    <property type="protein sequence ID" value="WZV99082.1"/>
    <property type="molecule type" value="Genomic_DNA"/>
</dbReference>
<reference evidence="1 2" key="1">
    <citation type="submission" date="2024-04" db="EMBL/GenBank/DDBJ databases">
        <title>Kosakonia calanthae sp. nov., a halophilic bacterium isolated from leaves of Calanthe tiplacata.</title>
        <authorList>
            <person name="Wu P."/>
        </authorList>
    </citation>
    <scope>NUCLEOTIDE SEQUENCE [LARGE SCALE GENOMIC DNA]</scope>
    <source>
        <strain evidence="1 2">BYX6</strain>
    </source>
</reference>
<organism evidence="1 2">
    <name type="scientific">Kosakonia calanthes</name>
    <dbReference type="NCBI Taxonomy" id="3139408"/>
    <lineage>
        <taxon>Bacteria</taxon>
        <taxon>Pseudomonadati</taxon>
        <taxon>Pseudomonadota</taxon>
        <taxon>Gammaproteobacteria</taxon>
        <taxon>Enterobacterales</taxon>
        <taxon>Enterobacteriaceae</taxon>
        <taxon>Kosakonia</taxon>
    </lineage>
</organism>
<evidence type="ECO:0000313" key="1">
    <source>
        <dbReference type="EMBL" id="WZV99082.1"/>
    </source>
</evidence>
<dbReference type="Proteomes" id="UP001466893">
    <property type="component" value="Chromosome"/>
</dbReference>